<protein>
    <submittedName>
        <fullName evidence="3">Aromatic-ring-hydroxylating dioxygenase</fullName>
    </submittedName>
</protein>
<dbReference type="GO" id="GO:0019380">
    <property type="term" value="P:3-phenylpropionate catabolic process"/>
    <property type="evidence" value="ECO:0007669"/>
    <property type="project" value="TreeGrafter"/>
</dbReference>
<dbReference type="EMBL" id="LQPJ01000058">
    <property type="protein sequence ID" value="ORW28671.1"/>
    <property type="molecule type" value="Genomic_DNA"/>
</dbReference>
<sequence>MTAAAHIATRPEVEDFLYTEAALLDAWELDEWLRLFDADAKYEVPCNDAPDGDPDRDLMLVDDDHRRLHARVERLKNRRAHREFPHSRTNHQIFNVQVEPAGEELSVTASFTVWRFRGGRSSSYVGHYHYRLRTGDTGLRIAQKRVQLDMTDLRAVSDVAIIL</sequence>
<dbReference type="AlphaFoldDB" id="A0A1X1ZWT7"/>
<dbReference type="Pfam" id="PF00866">
    <property type="entry name" value="Ring_hydroxyl_B"/>
    <property type="match status" value="1"/>
</dbReference>
<dbReference type="Gene3D" id="3.10.450.50">
    <property type="match status" value="1"/>
</dbReference>
<comment type="caution">
    <text evidence="3">The sequence shown here is derived from an EMBL/GenBank/DDBJ whole genome shotgun (WGS) entry which is preliminary data.</text>
</comment>
<dbReference type="CDD" id="cd00667">
    <property type="entry name" value="ring_hydroxylating_dioxygenases_beta"/>
    <property type="match status" value="1"/>
</dbReference>
<dbReference type="PANTHER" id="PTHR41534:SF2">
    <property type="entry name" value="3-PHENYLPROPIONATE_CINNAMIC ACID DIOXYGENASE SUBUNIT BETA"/>
    <property type="match status" value="1"/>
</dbReference>
<dbReference type="InterPro" id="IPR000391">
    <property type="entry name" value="Rng_hydr_dOase-bsu"/>
</dbReference>
<evidence type="ECO:0000313" key="4">
    <source>
        <dbReference type="Proteomes" id="UP000193529"/>
    </source>
</evidence>
<keyword evidence="3" id="KW-0223">Dioxygenase</keyword>
<evidence type="ECO:0000256" key="2">
    <source>
        <dbReference type="ARBA" id="ARBA00023002"/>
    </source>
</evidence>
<dbReference type="PANTHER" id="PTHR41534">
    <property type="entry name" value="BLR3401 PROTEIN"/>
    <property type="match status" value="1"/>
</dbReference>
<dbReference type="InterPro" id="IPR032710">
    <property type="entry name" value="NTF2-like_dom_sf"/>
</dbReference>
<dbReference type="GO" id="GO:0051213">
    <property type="term" value="F:dioxygenase activity"/>
    <property type="evidence" value="ECO:0007669"/>
    <property type="project" value="UniProtKB-KW"/>
</dbReference>
<comment type="similarity">
    <text evidence="1">Belongs to the bacterial ring-hydroxylating dioxygenase beta subunit family.</text>
</comment>
<accession>A0A1X1ZWT7</accession>
<dbReference type="OrthoDB" id="3212009at2"/>
<proteinExistence type="inferred from homology"/>
<dbReference type="RefSeq" id="WP_085076902.1">
    <property type="nucleotide sequence ID" value="NZ_LQPJ01000058.1"/>
</dbReference>
<dbReference type="Proteomes" id="UP000193529">
    <property type="component" value="Unassembled WGS sequence"/>
</dbReference>
<evidence type="ECO:0000256" key="1">
    <source>
        <dbReference type="ARBA" id="ARBA00009570"/>
    </source>
</evidence>
<keyword evidence="2" id="KW-0560">Oxidoreductase</keyword>
<gene>
    <name evidence="3" type="ORF">AWC19_26815</name>
</gene>
<reference evidence="3 4" key="1">
    <citation type="submission" date="2016-01" db="EMBL/GenBank/DDBJ databases">
        <title>The new phylogeny of the genus Mycobacterium.</title>
        <authorList>
            <person name="Tarcisio F."/>
            <person name="Conor M."/>
            <person name="Antonella G."/>
            <person name="Elisabetta G."/>
            <person name="Giulia F.S."/>
            <person name="Sara T."/>
            <person name="Anna F."/>
            <person name="Clotilde B."/>
            <person name="Roberto B."/>
            <person name="Veronica D.S."/>
            <person name="Fabio R."/>
            <person name="Monica P."/>
            <person name="Olivier J."/>
            <person name="Enrico T."/>
            <person name="Nicola S."/>
        </authorList>
    </citation>
    <scope>NUCLEOTIDE SEQUENCE [LARGE SCALE GENOMIC DNA]</scope>
    <source>
        <strain evidence="3 4">DSM 44572</strain>
    </source>
</reference>
<organism evidence="3 4">
    <name type="scientific">Mycobacterium palustre</name>
    <dbReference type="NCBI Taxonomy" id="153971"/>
    <lineage>
        <taxon>Bacteria</taxon>
        <taxon>Bacillati</taxon>
        <taxon>Actinomycetota</taxon>
        <taxon>Actinomycetes</taxon>
        <taxon>Mycobacteriales</taxon>
        <taxon>Mycobacteriaceae</taxon>
        <taxon>Mycobacterium</taxon>
        <taxon>Mycobacterium simiae complex</taxon>
    </lineage>
</organism>
<name>A0A1X1ZWT7_9MYCO</name>
<keyword evidence="4" id="KW-1185">Reference proteome</keyword>
<dbReference type="SUPFAM" id="SSF54427">
    <property type="entry name" value="NTF2-like"/>
    <property type="match status" value="1"/>
</dbReference>
<dbReference type="STRING" id="153971.AWC19_26815"/>
<evidence type="ECO:0000313" key="3">
    <source>
        <dbReference type="EMBL" id="ORW28671.1"/>
    </source>
</evidence>